<name>W4EW42_9BACL</name>
<organism evidence="2 3">
    <name type="scientific">Viridibacillus arenosi FSL R5-213</name>
    <dbReference type="NCBI Taxonomy" id="1227360"/>
    <lineage>
        <taxon>Bacteria</taxon>
        <taxon>Bacillati</taxon>
        <taxon>Bacillota</taxon>
        <taxon>Bacilli</taxon>
        <taxon>Bacillales</taxon>
        <taxon>Caryophanaceae</taxon>
        <taxon>Viridibacillus</taxon>
    </lineage>
</organism>
<proteinExistence type="predicted"/>
<evidence type="ECO:0000313" key="2">
    <source>
        <dbReference type="EMBL" id="ETT84302.1"/>
    </source>
</evidence>
<keyword evidence="1" id="KW-0472">Membrane</keyword>
<feature type="transmembrane region" description="Helical" evidence="1">
    <location>
        <begin position="12"/>
        <end position="28"/>
    </location>
</feature>
<gene>
    <name evidence="2" type="ORF">C176_11873</name>
</gene>
<accession>W4EW42</accession>
<keyword evidence="1" id="KW-0812">Transmembrane</keyword>
<evidence type="ECO:0000256" key="1">
    <source>
        <dbReference type="SAM" id="Phobius"/>
    </source>
</evidence>
<protein>
    <submittedName>
        <fullName evidence="2">Uncharacterized protein</fullName>
    </submittedName>
</protein>
<dbReference type="AlphaFoldDB" id="W4EW42"/>
<evidence type="ECO:0000313" key="3">
    <source>
        <dbReference type="Proteomes" id="UP000019062"/>
    </source>
</evidence>
<feature type="transmembrane region" description="Helical" evidence="1">
    <location>
        <begin position="34"/>
        <end position="54"/>
    </location>
</feature>
<keyword evidence="1" id="KW-1133">Transmembrane helix</keyword>
<reference evidence="2 3" key="1">
    <citation type="journal article" date="2014" name="BMC Genomics">
        <title>Genomic comparison of sporeforming bacilli isolated from milk.</title>
        <authorList>
            <person name="Moreno Switt A.I."/>
            <person name="Andrus A.D."/>
            <person name="Ranieri M.L."/>
            <person name="Orsi R.H."/>
            <person name="Ivy R."/>
            <person name="den Bakker H.C."/>
            <person name="Martin N.H."/>
            <person name="Wiedmann M."/>
            <person name="Boor K.J."/>
        </authorList>
    </citation>
    <scope>NUCLEOTIDE SEQUENCE [LARGE SCALE GENOMIC DNA]</scope>
    <source>
        <strain evidence="2 3">FSL R5-213</strain>
    </source>
</reference>
<dbReference type="Proteomes" id="UP000019062">
    <property type="component" value="Unassembled WGS sequence"/>
</dbReference>
<sequence>MKKFFENHLRKIISSVVYFVLFFVIFYWGEPNLIRNLFITLFLTVIFMFLTSVMNDNRQKNDI</sequence>
<dbReference type="EMBL" id="ASQA01000027">
    <property type="protein sequence ID" value="ETT84302.1"/>
    <property type="molecule type" value="Genomic_DNA"/>
</dbReference>
<comment type="caution">
    <text evidence="2">The sequence shown here is derived from an EMBL/GenBank/DDBJ whole genome shotgun (WGS) entry which is preliminary data.</text>
</comment>
<keyword evidence="3" id="KW-1185">Reference proteome</keyword>